<sequence length="270" mass="29907">MPPYPSTIQGSSCPTFSPPPLKKFLDGSIQNLFDAIDWNKTHNGHHPLFEFTINKAEAAKLDESRTIEQPDSDQLLYQITWGDAYQAFENAARFASRQLKISPSLDSTPPVVAILAVAGKLLIAAMFRDAHSSPWLDPITYFIFIVGLIRAGYIPFPISPRNSAVAVAHLISKTNTRHIFVSGDPAMQKLAENSLALLRENTENEVVQVPKTLDCYRMPYFLELYGYQESLTSEPLPDLRGIRQDSPALIMHSSGTPSVIPSCTTADHAH</sequence>
<keyword evidence="3" id="KW-1185">Reference proteome</keyword>
<dbReference type="Pfam" id="PF00501">
    <property type="entry name" value="AMP-binding"/>
    <property type="match status" value="1"/>
</dbReference>
<protein>
    <recommendedName>
        <fullName evidence="1">AMP-dependent synthetase/ligase domain-containing protein</fullName>
    </recommendedName>
</protein>
<comment type="caution">
    <text evidence="2">The sequence shown here is derived from an EMBL/GenBank/DDBJ whole genome shotgun (WGS) entry which is preliminary data.</text>
</comment>
<feature type="domain" description="AMP-dependent synthetase/ligase" evidence="1">
    <location>
        <begin position="141"/>
        <end position="256"/>
    </location>
</feature>
<accession>A0A8H5HAA3</accession>
<evidence type="ECO:0000313" key="2">
    <source>
        <dbReference type="EMBL" id="KAF5379549.1"/>
    </source>
</evidence>
<dbReference type="Gene3D" id="3.40.50.980">
    <property type="match status" value="1"/>
</dbReference>
<gene>
    <name evidence="2" type="ORF">D9757_009276</name>
</gene>
<evidence type="ECO:0000259" key="1">
    <source>
        <dbReference type="Pfam" id="PF00501"/>
    </source>
</evidence>
<dbReference type="AlphaFoldDB" id="A0A8H5HAA3"/>
<name>A0A8H5HAA3_9AGAR</name>
<evidence type="ECO:0000313" key="3">
    <source>
        <dbReference type="Proteomes" id="UP000518752"/>
    </source>
</evidence>
<dbReference type="InterPro" id="IPR000873">
    <property type="entry name" value="AMP-dep_synth/lig_dom"/>
</dbReference>
<dbReference type="EMBL" id="JAACJN010000069">
    <property type="protein sequence ID" value="KAF5379549.1"/>
    <property type="molecule type" value="Genomic_DNA"/>
</dbReference>
<organism evidence="2 3">
    <name type="scientific">Collybiopsis confluens</name>
    <dbReference type="NCBI Taxonomy" id="2823264"/>
    <lineage>
        <taxon>Eukaryota</taxon>
        <taxon>Fungi</taxon>
        <taxon>Dikarya</taxon>
        <taxon>Basidiomycota</taxon>
        <taxon>Agaricomycotina</taxon>
        <taxon>Agaricomycetes</taxon>
        <taxon>Agaricomycetidae</taxon>
        <taxon>Agaricales</taxon>
        <taxon>Marasmiineae</taxon>
        <taxon>Omphalotaceae</taxon>
        <taxon>Collybiopsis</taxon>
    </lineage>
</organism>
<proteinExistence type="predicted"/>
<dbReference type="OrthoDB" id="3047472at2759"/>
<dbReference type="Proteomes" id="UP000518752">
    <property type="component" value="Unassembled WGS sequence"/>
</dbReference>
<dbReference type="SUPFAM" id="SSF56801">
    <property type="entry name" value="Acetyl-CoA synthetase-like"/>
    <property type="match status" value="1"/>
</dbReference>
<reference evidence="2 3" key="1">
    <citation type="journal article" date="2020" name="ISME J.">
        <title>Uncovering the hidden diversity of litter-decomposition mechanisms in mushroom-forming fungi.</title>
        <authorList>
            <person name="Floudas D."/>
            <person name="Bentzer J."/>
            <person name="Ahren D."/>
            <person name="Johansson T."/>
            <person name="Persson P."/>
            <person name="Tunlid A."/>
        </authorList>
    </citation>
    <scope>NUCLEOTIDE SEQUENCE [LARGE SCALE GENOMIC DNA]</scope>
    <source>
        <strain evidence="2 3">CBS 406.79</strain>
    </source>
</reference>